<dbReference type="InterPro" id="IPR036770">
    <property type="entry name" value="Ankyrin_rpt-contain_sf"/>
</dbReference>
<keyword evidence="3" id="KW-1185">Reference proteome</keyword>
<dbReference type="EMBL" id="JBJJXI010000060">
    <property type="protein sequence ID" value="KAL3398153.1"/>
    <property type="molecule type" value="Genomic_DNA"/>
</dbReference>
<keyword evidence="1" id="KW-0175">Coiled coil</keyword>
<protein>
    <submittedName>
        <fullName evidence="2">Uncharacterized protein</fullName>
    </submittedName>
</protein>
<proteinExistence type="predicted"/>
<dbReference type="SUPFAM" id="SSF48403">
    <property type="entry name" value="Ankyrin repeat"/>
    <property type="match status" value="1"/>
</dbReference>
<reference evidence="2 3" key="1">
    <citation type="journal article" date="2024" name="bioRxiv">
        <title>A reference genome for Trichogramma kaykai: A tiny desert-dwelling parasitoid wasp with competing sex-ratio distorters.</title>
        <authorList>
            <person name="Culotta J."/>
            <person name="Lindsey A.R."/>
        </authorList>
    </citation>
    <scope>NUCLEOTIDE SEQUENCE [LARGE SCALE GENOMIC DNA]</scope>
    <source>
        <strain evidence="2 3">KSX58</strain>
    </source>
</reference>
<evidence type="ECO:0000313" key="3">
    <source>
        <dbReference type="Proteomes" id="UP001627154"/>
    </source>
</evidence>
<gene>
    <name evidence="2" type="ORF">TKK_008361</name>
</gene>
<sequence>MVNALFDKNYFARRVDHLEELSVYLRSAITRPNVSEKSLDDLEFLQNLVHTTMKLKGNRTNTTVWYRSLGDFFRSVRGLQSFLDRPIYKYSPIIAAATFLKRERRKIAQQRENIIRLRRNIDWASQESRYVFLRQLDSITRYWQITAAPNLRPIFQPGEIDRLLIDCLSCNYGAHIRLGTEGFIDFVSRDGYRDRPELDAEGRPLVLIRTTAVHEAARLQRYKLVDELLIIYDNYQANYADEQTDYTHFHAACAVESVSVIVQFIRHGVDLNVVWL</sequence>
<organism evidence="2 3">
    <name type="scientific">Trichogramma kaykai</name>
    <dbReference type="NCBI Taxonomy" id="54128"/>
    <lineage>
        <taxon>Eukaryota</taxon>
        <taxon>Metazoa</taxon>
        <taxon>Ecdysozoa</taxon>
        <taxon>Arthropoda</taxon>
        <taxon>Hexapoda</taxon>
        <taxon>Insecta</taxon>
        <taxon>Pterygota</taxon>
        <taxon>Neoptera</taxon>
        <taxon>Endopterygota</taxon>
        <taxon>Hymenoptera</taxon>
        <taxon>Apocrita</taxon>
        <taxon>Proctotrupomorpha</taxon>
        <taxon>Chalcidoidea</taxon>
        <taxon>Trichogrammatidae</taxon>
        <taxon>Trichogramma</taxon>
    </lineage>
</organism>
<dbReference type="Proteomes" id="UP001627154">
    <property type="component" value="Unassembled WGS sequence"/>
</dbReference>
<dbReference type="AlphaFoldDB" id="A0ABD2WYQ1"/>
<evidence type="ECO:0000313" key="2">
    <source>
        <dbReference type="EMBL" id="KAL3398153.1"/>
    </source>
</evidence>
<feature type="coiled-coil region" evidence="1">
    <location>
        <begin position="100"/>
        <end position="127"/>
    </location>
</feature>
<name>A0ABD2WYQ1_9HYME</name>
<comment type="caution">
    <text evidence="2">The sequence shown here is derived from an EMBL/GenBank/DDBJ whole genome shotgun (WGS) entry which is preliminary data.</text>
</comment>
<evidence type="ECO:0000256" key="1">
    <source>
        <dbReference type="SAM" id="Coils"/>
    </source>
</evidence>
<accession>A0ABD2WYQ1</accession>